<evidence type="ECO:0000256" key="1">
    <source>
        <dbReference type="SAM" id="MobiDB-lite"/>
    </source>
</evidence>
<name>A0A7R9NWU6_9NEOP</name>
<reference evidence="2" key="1">
    <citation type="submission" date="2020-11" db="EMBL/GenBank/DDBJ databases">
        <authorList>
            <person name="Tran Van P."/>
        </authorList>
    </citation>
    <scope>NUCLEOTIDE SEQUENCE</scope>
</reference>
<feature type="region of interest" description="Disordered" evidence="1">
    <location>
        <begin position="53"/>
        <end position="92"/>
    </location>
</feature>
<proteinExistence type="predicted"/>
<protein>
    <submittedName>
        <fullName evidence="2">Uncharacterized protein</fullName>
    </submittedName>
</protein>
<feature type="compositionally biased region" description="Basic and acidic residues" evidence="1">
    <location>
        <begin position="56"/>
        <end position="65"/>
    </location>
</feature>
<dbReference type="EMBL" id="OE002576">
    <property type="protein sequence ID" value="CAD7458969.1"/>
    <property type="molecule type" value="Genomic_DNA"/>
</dbReference>
<feature type="compositionally biased region" description="Basic and acidic residues" evidence="1">
    <location>
        <begin position="80"/>
        <end position="90"/>
    </location>
</feature>
<accession>A0A7R9NWU6</accession>
<organism evidence="2">
    <name type="scientific">Timema tahoe</name>
    <dbReference type="NCBI Taxonomy" id="61484"/>
    <lineage>
        <taxon>Eukaryota</taxon>
        <taxon>Metazoa</taxon>
        <taxon>Ecdysozoa</taxon>
        <taxon>Arthropoda</taxon>
        <taxon>Hexapoda</taxon>
        <taxon>Insecta</taxon>
        <taxon>Pterygota</taxon>
        <taxon>Neoptera</taxon>
        <taxon>Polyneoptera</taxon>
        <taxon>Phasmatodea</taxon>
        <taxon>Timematodea</taxon>
        <taxon>Timematoidea</taxon>
        <taxon>Timematidae</taxon>
        <taxon>Timema</taxon>
    </lineage>
</organism>
<gene>
    <name evidence="2" type="ORF">TTEB3V08_LOCUS6939</name>
</gene>
<evidence type="ECO:0000313" key="2">
    <source>
        <dbReference type="EMBL" id="CAD7458969.1"/>
    </source>
</evidence>
<sequence length="181" mass="19975">MIEPVGLRAFIIAGLTQLPARARGKGEGVLSSGTTFPHRGRTLCGKPDRLIPQSASREDDCKERGSTTPLGALGLLSRPSSEDGVDKDSSDTGCCRKPALQEDFPHRCTGHKSLLVVMVLLFMVPDSDATLSPRAPNFQYFERPKYRYPYYDESGKGKLLYGYGGKELFQYRSYSPLEGIH</sequence>
<dbReference type="AlphaFoldDB" id="A0A7R9NWU6"/>